<keyword evidence="5 8" id="KW-0411">Iron-sulfur</keyword>
<dbReference type="PANTHER" id="PTHR43342:SF1">
    <property type="entry name" value="BIFURCATING [FEFE] HYDROGENASE GAMMA SUBUNIT"/>
    <property type="match status" value="1"/>
</dbReference>
<evidence type="ECO:0000256" key="5">
    <source>
        <dbReference type="ARBA" id="ARBA00023014"/>
    </source>
</evidence>
<evidence type="ECO:0000313" key="9">
    <source>
        <dbReference type="EMBL" id="KZB01551.1"/>
    </source>
</evidence>
<feature type="binding site" evidence="8">
    <location>
        <position position="84"/>
    </location>
    <ligand>
        <name>[2Fe-2S] cluster</name>
        <dbReference type="ChEBI" id="CHEBI:190135"/>
    </ligand>
</feature>
<dbReference type="PIRSF" id="PIRSF000216">
    <property type="entry name" value="NADH_DH_24kDa"/>
    <property type="match status" value="1"/>
</dbReference>
<accession>A0A154ILS8</accession>
<dbReference type="Gene3D" id="3.40.30.10">
    <property type="entry name" value="Glutaredoxin"/>
    <property type="match status" value="1"/>
</dbReference>
<dbReference type="CDD" id="cd03081">
    <property type="entry name" value="TRX_Fd_NuoE_FDH_gamma"/>
    <property type="match status" value="1"/>
</dbReference>
<keyword evidence="3 8" id="KW-0479">Metal-binding</keyword>
<comment type="similarity">
    <text evidence="1">Belongs to the complex I 24 kDa subunit family.</text>
</comment>
<keyword evidence="2 8" id="KW-0001">2Fe-2S</keyword>
<comment type="caution">
    <text evidence="9">The sequence shown here is derived from an EMBL/GenBank/DDBJ whole genome shotgun (WGS) entry which is preliminary data.</text>
</comment>
<dbReference type="InterPro" id="IPR002023">
    <property type="entry name" value="NuoE-like"/>
</dbReference>
<dbReference type="AlphaFoldDB" id="A0A154ILS8"/>
<dbReference type="GO" id="GO:0051537">
    <property type="term" value="F:2 iron, 2 sulfur cluster binding"/>
    <property type="evidence" value="ECO:0007669"/>
    <property type="project" value="UniProtKB-KW"/>
</dbReference>
<comment type="cofactor">
    <cofactor evidence="6">
        <name>[2Fe-2S] cluster</name>
        <dbReference type="ChEBI" id="CHEBI:190135"/>
    </cofactor>
</comment>
<dbReference type="Pfam" id="PF01257">
    <property type="entry name" value="2Fe-2S_thioredx"/>
    <property type="match status" value="1"/>
</dbReference>
<organism evidence="9">
    <name type="scientific">Rhizobium leguminosarum</name>
    <dbReference type="NCBI Taxonomy" id="384"/>
    <lineage>
        <taxon>Bacteria</taxon>
        <taxon>Pseudomonadati</taxon>
        <taxon>Pseudomonadota</taxon>
        <taxon>Alphaproteobacteria</taxon>
        <taxon>Hyphomicrobiales</taxon>
        <taxon>Rhizobiaceae</taxon>
        <taxon>Rhizobium/Agrobacterium group</taxon>
        <taxon>Rhizobium</taxon>
    </lineage>
</organism>
<evidence type="ECO:0000256" key="2">
    <source>
        <dbReference type="ARBA" id="ARBA00022714"/>
    </source>
</evidence>
<reference evidence="9" key="1">
    <citation type="submission" date="2016-03" db="EMBL/GenBank/DDBJ databases">
        <title>Microsymbionts genomes from the relict species Vavilovia formosa.</title>
        <authorList>
            <person name="Chirak E."/>
            <person name="Kimeklis A."/>
            <person name="Kopat V."/>
            <person name="Andronov E."/>
        </authorList>
    </citation>
    <scope>NUCLEOTIDE SEQUENCE [LARGE SCALE GENOMIC DNA]</scope>
    <source>
        <strain evidence="9">Vaf12</strain>
    </source>
</reference>
<keyword evidence="4 8" id="KW-0408">Iron</keyword>
<dbReference type="SUPFAM" id="SSF52833">
    <property type="entry name" value="Thioredoxin-like"/>
    <property type="match status" value="1"/>
</dbReference>
<dbReference type="InterPro" id="IPR028431">
    <property type="entry name" value="NADP_DH_HndA-like"/>
</dbReference>
<dbReference type="Gene3D" id="1.10.10.1590">
    <property type="entry name" value="NADH-quinone oxidoreductase subunit E"/>
    <property type="match status" value="1"/>
</dbReference>
<protein>
    <submittedName>
        <fullName evidence="9">Formate dehydrogenase</fullName>
    </submittedName>
</protein>
<feature type="binding site" evidence="8">
    <location>
        <position position="89"/>
    </location>
    <ligand>
        <name>[2Fe-2S] cluster</name>
        <dbReference type="ChEBI" id="CHEBI:190135"/>
    </ligand>
</feature>
<feature type="binding site" evidence="8">
    <location>
        <position position="129"/>
    </location>
    <ligand>
        <name>[2Fe-2S] cluster</name>
        <dbReference type="ChEBI" id="CHEBI:190135"/>
    </ligand>
</feature>
<dbReference type="FunFam" id="1.10.10.1590:FF:000001">
    <property type="entry name" value="NADH-quinone oxidoreductase subunit E"/>
    <property type="match status" value="1"/>
</dbReference>
<dbReference type="RefSeq" id="WP_062941222.1">
    <property type="nucleotide sequence ID" value="NZ_CP171844.1"/>
</dbReference>
<evidence type="ECO:0000256" key="8">
    <source>
        <dbReference type="PIRSR" id="PIRSR000216-1"/>
    </source>
</evidence>
<comment type="catalytic activity">
    <reaction evidence="7">
        <text>a quinone + NADH + 5 H(+)(in) = a quinol + NAD(+) + 4 H(+)(out)</text>
        <dbReference type="Rhea" id="RHEA:57888"/>
        <dbReference type="ChEBI" id="CHEBI:15378"/>
        <dbReference type="ChEBI" id="CHEBI:24646"/>
        <dbReference type="ChEBI" id="CHEBI:57540"/>
        <dbReference type="ChEBI" id="CHEBI:57945"/>
        <dbReference type="ChEBI" id="CHEBI:132124"/>
    </reaction>
</comment>
<sequence length="159" mass="17337">MTIHIAEGDIAARTRAIVADLRFLEGPLLPILHEVQQEFGYVPQEALPVIAEELNLSRAEVHGVVTFYHDYRDHPAGRHMLKLCRAEACQSMGGDALAERVKALLGIDFHQTTLDGGVTLEPVYCLGLCACAPAAMLDGEVYGRVDDQTAAELVAEARR</sequence>
<dbReference type="InterPro" id="IPR036249">
    <property type="entry name" value="Thioredoxin-like_sf"/>
</dbReference>
<dbReference type="PANTHER" id="PTHR43342">
    <property type="entry name" value="NADH-QUINONE OXIDOREDUCTASE, E SUBUNIT"/>
    <property type="match status" value="1"/>
</dbReference>
<dbReference type="GO" id="GO:0016491">
    <property type="term" value="F:oxidoreductase activity"/>
    <property type="evidence" value="ECO:0007669"/>
    <property type="project" value="InterPro"/>
</dbReference>
<proteinExistence type="inferred from homology"/>
<dbReference type="InterPro" id="IPR041921">
    <property type="entry name" value="NuoE_N"/>
</dbReference>
<name>A0A154ILS8_RHILE</name>
<feature type="binding site" evidence="8">
    <location>
        <position position="125"/>
    </location>
    <ligand>
        <name>[2Fe-2S] cluster</name>
        <dbReference type="ChEBI" id="CHEBI:190135"/>
    </ligand>
</feature>
<dbReference type="NCBIfam" id="NF004638">
    <property type="entry name" value="PRK05988.1"/>
    <property type="match status" value="1"/>
</dbReference>
<comment type="cofactor">
    <cofactor evidence="8">
        <name>[2Fe-2S] cluster</name>
        <dbReference type="ChEBI" id="CHEBI:190135"/>
    </cofactor>
    <text evidence="8">Binds 1 [2Fe-2S] cluster.</text>
</comment>
<evidence type="ECO:0000256" key="7">
    <source>
        <dbReference type="ARBA" id="ARBA00047712"/>
    </source>
</evidence>
<gene>
    <name evidence="9" type="ORF">A4A59_01350</name>
</gene>
<dbReference type="GO" id="GO:0046872">
    <property type="term" value="F:metal ion binding"/>
    <property type="evidence" value="ECO:0007669"/>
    <property type="project" value="UniProtKB-KW"/>
</dbReference>
<evidence type="ECO:0000256" key="4">
    <source>
        <dbReference type="ARBA" id="ARBA00023004"/>
    </source>
</evidence>
<evidence type="ECO:0000256" key="1">
    <source>
        <dbReference type="ARBA" id="ARBA00010643"/>
    </source>
</evidence>
<evidence type="ECO:0000256" key="6">
    <source>
        <dbReference type="ARBA" id="ARBA00034078"/>
    </source>
</evidence>
<dbReference type="PROSITE" id="PS01099">
    <property type="entry name" value="COMPLEX1_24K"/>
    <property type="match status" value="1"/>
</dbReference>
<dbReference type="EMBL" id="LVYU01000079">
    <property type="protein sequence ID" value="KZB01551.1"/>
    <property type="molecule type" value="Genomic_DNA"/>
</dbReference>
<evidence type="ECO:0000256" key="3">
    <source>
        <dbReference type="ARBA" id="ARBA00022723"/>
    </source>
</evidence>